<dbReference type="GO" id="GO:0000981">
    <property type="term" value="F:DNA-binding transcription factor activity, RNA polymerase II-specific"/>
    <property type="evidence" value="ECO:0007669"/>
    <property type="project" value="InterPro"/>
</dbReference>
<name>A0A9P8NI06_ASPFM</name>
<evidence type="ECO:0000313" key="8">
    <source>
        <dbReference type="EMBL" id="KAH1901403.1"/>
    </source>
</evidence>
<evidence type="ECO:0000256" key="2">
    <source>
        <dbReference type="ARBA" id="ARBA00023015"/>
    </source>
</evidence>
<sequence length="738" mass="83657">MNDPTSTPRQIVPGRVQTSPTSPTSDSPPQGSQASPTSSWKKRVSTACLACKKSKRKVGGRPLTFHFRSSGPNRSNLLDMDTDMADNAAKCSGVPPCDNCRAFNRVCIFDESLDQRRRVAQKRTAEELNYHRDMLNDLFRVIRTADEPHALKLLEIIRKNATAEEIRAFIDETLIRLDGEGRGAGYGQAVQKLEDVRRTIDVEGADPSFRRKVMDIHYLCDEAPWKVPAKPWTSVTEDEDLVSHLVSLYFTWDYPFHAFLDRDVFLAHMARGREDSDFCSPFLVNALLANACHFSEFSEAYVVPGDLVTKGADFLSEAERLREEDSPKLSLAYLQGTLLLYEKYSISGNDDLGYLMLHQAIRAGESLGLFGPKCLKFDHTTPEMDISIRRTAWGLFQIDTVVHTGFLRPSLIAKVNVDRIGREDDGASLWTPYPSHRAARPAYLNQYFDESCNLCEIARDISRVLFADDQSHASTAYRRQTKDDLYERLRRWHNALPDVFDPGRRPPPHIILLRLRYFTLVINLFSCSSSTDDTSSLASNAPKTPESPPRQSPIGRYNAWEITQSAARGISSLTRLHRREYGMSRAHHFAMYAINLALFAMLEQESFDILDSDFLSLASSFSIIASRSYLGRSLFHLFRQSVRAKSQGRRIRQSSSVSDELKDLFDEETPINEPTRWDEYAEGLQKLKEDERYHGTGEGELGLQDYPGLGLFDMLDRYESLSLGKDEIVPERRKPSGC</sequence>
<feature type="domain" description="Xylanolytic transcriptional activator regulatory" evidence="7">
    <location>
        <begin position="247"/>
        <end position="493"/>
    </location>
</feature>
<evidence type="ECO:0000259" key="7">
    <source>
        <dbReference type="Pfam" id="PF04082"/>
    </source>
</evidence>
<protein>
    <recommendedName>
        <fullName evidence="7">Xylanolytic transcriptional activator regulatory domain-containing protein</fullName>
    </recommendedName>
</protein>
<evidence type="ECO:0000313" key="9">
    <source>
        <dbReference type="Proteomes" id="UP000813423"/>
    </source>
</evidence>
<keyword evidence="5" id="KW-0539">Nucleus</keyword>
<evidence type="ECO:0000256" key="6">
    <source>
        <dbReference type="SAM" id="MobiDB-lite"/>
    </source>
</evidence>
<dbReference type="EMBL" id="JAIBSC010000067">
    <property type="protein sequence ID" value="KAH1901403.1"/>
    <property type="molecule type" value="Genomic_DNA"/>
</dbReference>
<dbReference type="Pfam" id="PF04082">
    <property type="entry name" value="Fungal_trans"/>
    <property type="match status" value="1"/>
</dbReference>
<dbReference type="OMA" id="WGLFHID"/>
<dbReference type="Proteomes" id="UP000813423">
    <property type="component" value="Unassembled WGS sequence"/>
</dbReference>
<dbReference type="Gene3D" id="4.10.240.10">
    <property type="entry name" value="Zn(2)-C6 fungal-type DNA-binding domain"/>
    <property type="match status" value="1"/>
</dbReference>
<keyword evidence="3" id="KW-0238">DNA-binding</keyword>
<accession>A0A9P8NI06</accession>
<feature type="region of interest" description="Disordered" evidence="6">
    <location>
        <begin position="529"/>
        <end position="555"/>
    </location>
</feature>
<evidence type="ECO:0000256" key="3">
    <source>
        <dbReference type="ARBA" id="ARBA00023125"/>
    </source>
</evidence>
<proteinExistence type="predicted"/>
<feature type="region of interest" description="Disordered" evidence="6">
    <location>
        <begin position="1"/>
        <end position="40"/>
    </location>
</feature>
<dbReference type="InterPro" id="IPR007219">
    <property type="entry name" value="XnlR_reg_dom"/>
</dbReference>
<organism evidence="8 9">
    <name type="scientific">Aspergillus fumigatus</name>
    <name type="common">Neosartorya fumigata</name>
    <dbReference type="NCBI Taxonomy" id="746128"/>
    <lineage>
        <taxon>Eukaryota</taxon>
        <taxon>Fungi</taxon>
        <taxon>Dikarya</taxon>
        <taxon>Ascomycota</taxon>
        <taxon>Pezizomycotina</taxon>
        <taxon>Eurotiomycetes</taxon>
        <taxon>Eurotiomycetidae</taxon>
        <taxon>Eurotiales</taxon>
        <taxon>Aspergillaceae</taxon>
        <taxon>Aspergillus</taxon>
        <taxon>Aspergillus subgen. Fumigati</taxon>
    </lineage>
</organism>
<dbReference type="CDD" id="cd12148">
    <property type="entry name" value="fungal_TF_MHR"/>
    <property type="match status" value="1"/>
</dbReference>
<dbReference type="GO" id="GO:0003677">
    <property type="term" value="F:DNA binding"/>
    <property type="evidence" value="ECO:0007669"/>
    <property type="project" value="UniProtKB-KW"/>
</dbReference>
<evidence type="ECO:0000256" key="5">
    <source>
        <dbReference type="ARBA" id="ARBA00023242"/>
    </source>
</evidence>
<dbReference type="GO" id="GO:0006351">
    <property type="term" value="P:DNA-templated transcription"/>
    <property type="evidence" value="ECO:0007669"/>
    <property type="project" value="InterPro"/>
</dbReference>
<reference evidence="8" key="1">
    <citation type="submission" date="2021-08" db="EMBL/GenBank/DDBJ databases">
        <title>Global Aspergillus fumigatus from environmental and clinical sources.</title>
        <authorList>
            <person name="Barber A."/>
            <person name="Sae-Ong T."/>
        </authorList>
    </citation>
    <scope>NUCLEOTIDE SEQUENCE</scope>
    <source>
        <strain evidence="8">NRZ-2016-071</strain>
    </source>
</reference>
<dbReference type="PANTHER" id="PTHR47256:SF9">
    <property type="entry name" value="ZN(II)2CYS6 TRANSCRIPTION FACTOR (EUROFUNG)"/>
    <property type="match status" value="1"/>
</dbReference>
<dbReference type="InterPro" id="IPR001138">
    <property type="entry name" value="Zn2Cys6_DnaBD"/>
</dbReference>
<keyword evidence="1" id="KW-0479">Metal-binding</keyword>
<dbReference type="InterPro" id="IPR053187">
    <property type="entry name" value="Notoamide_regulator"/>
</dbReference>
<dbReference type="PANTHER" id="PTHR47256">
    <property type="entry name" value="ZN(II)2CYS6 TRANSCRIPTION FACTOR (EUROFUNG)-RELATED"/>
    <property type="match status" value="1"/>
</dbReference>
<keyword evidence="2" id="KW-0805">Transcription regulation</keyword>
<feature type="compositionally biased region" description="Low complexity" evidence="6">
    <location>
        <begin position="17"/>
        <end position="33"/>
    </location>
</feature>
<comment type="caution">
    <text evidence="8">The sequence shown here is derived from an EMBL/GenBank/DDBJ whole genome shotgun (WGS) entry which is preliminary data.</text>
</comment>
<dbReference type="CDD" id="cd00067">
    <property type="entry name" value="GAL4"/>
    <property type="match status" value="1"/>
</dbReference>
<gene>
    <name evidence="8" type="ORF">KXV57_007882</name>
</gene>
<dbReference type="GO" id="GO:0008270">
    <property type="term" value="F:zinc ion binding"/>
    <property type="evidence" value="ECO:0007669"/>
    <property type="project" value="InterPro"/>
</dbReference>
<evidence type="ECO:0000256" key="1">
    <source>
        <dbReference type="ARBA" id="ARBA00022723"/>
    </source>
</evidence>
<evidence type="ECO:0000256" key="4">
    <source>
        <dbReference type="ARBA" id="ARBA00023163"/>
    </source>
</evidence>
<dbReference type="AlphaFoldDB" id="A0A9P8NI06"/>
<keyword evidence="4" id="KW-0804">Transcription</keyword>
<dbReference type="InterPro" id="IPR036864">
    <property type="entry name" value="Zn2-C6_fun-type_DNA-bd_sf"/>
</dbReference>